<dbReference type="RefSeq" id="XP_005766726.1">
    <property type="nucleotide sequence ID" value="XM_005766669.1"/>
</dbReference>
<feature type="region of interest" description="Disordered" evidence="1">
    <location>
        <begin position="175"/>
        <end position="251"/>
    </location>
</feature>
<dbReference type="HOGENOM" id="CLU_898923_0_0_1"/>
<dbReference type="AlphaFoldDB" id="A0A0D3ISR2"/>
<organism evidence="2 3">
    <name type="scientific">Emiliania huxleyi (strain CCMP1516)</name>
    <dbReference type="NCBI Taxonomy" id="280463"/>
    <lineage>
        <taxon>Eukaryota</taxon>
        <taxon>Haptista</taxon>
        <taxon>Haptophyta</taxon>
        <taxon>Prymnesiophyceae</taxon>
        <taxon>Isochrysidales</taxon>
        <taxon>Noelaerhabdaceae</taxon>
        <taxon>Emiliania</taxon>
    </lineage>
</organism>
<evidence type="ECO:0000313" key="3">
    <source>
        <dbReference type="Proteomes" id="UP000013827"/>
    </source>
</evidence>
<protein>
    <submittedName>
        <fullName evidence="2">Uncharacterized protein</fullName>
    </submittedName>
</protein>
<keyword evidence="3" id="KW-1185">Reference proteome</keyword>
<dbReference type="GeneID" id="17260446"/>
<reference evidence="2" key="2">
    <citation type="submission" date="2024-10" db="UniProtKB">
        <authorList>
            <consortium name="EnsemblProtists"/>
        </authorList>
    </citation>
    <scope>IDENTIFICATION</scope>
</reference>
<dbReference type="KEGG" id="ehx:EMIHUDRAFT_445714"/>
<dbReference type="PaxDb" id="2903-EOD14297"/>
<feature type="compositionally biased region" description="Basic residues" evidence="1">
    <location>
        <begin position="132"/>
        <end position="143"/>
    </location>
</feature>
<feature type="region of interest" description="Disordered" evidence="1">
    <location>
        <begin position="118"/>
        <end position="152"/>
    </location>
</feature>
<accession>A0A0D3ISR2</accession>
<feature type="region of interest" description="Disordered" evidence="1">
    <location>
        <begin position="1"/>
        <end position="100"/>
    </location>
</feature>
<dbReference type="EnsemblProtists" id="EOD14297">
    <property type="protein sequence ID" value="EOD14297"/>
    <property type="gene ID" value="EMIHUDRAFT_445714"/>
</dbReference>
<feature type="compositionally biased region" description="Basic and acidic residues" evidence="1">
    <location>
        <begin position="54"/>
        <end position="64"/>
    </location>
</feature>
<sequence length="310" mass="33667">ARVAHPPGGGGDGGGGPVRGLVPDGDGLQVDHVAARGAAAGGAHHRPAGLGDDDGAHQADEGLPRHARPAVHADAGDAQRPPPPRTRTRTRPPVSQPALERTRPAVLLLLFRRRVGLLDGPRHRNDGDARQRRSQQRGVRPRPRLLLLPRPLLLRPLRGGQDHRAAPRRRRRLAAYRRDGAHALRRPLQPGRRSERRGARFPSPPARRAQRQDLTAPEAEPRGGGAAGRRSRGRALGSATRHARSSEVARGQGRGRLRCTYVYTQGFSQRGCRGAGRADAATRWSCRRCVPQSGRSRDSASYCLGRRLSR</sequence>
<feature type="compositionally biased region" description="Basic and acidic residues" evidence="1">
    <location>
        <begin position="120"/>
        <end position="131"/>
    </location>
</feature>
<feature type="compositionally biased region" description="Gly residues" evidence="1">
    <location>
        <begin position="7"/>
        <end position="18"/>
    </location>
</feature>
<proteinExistence type="predicted"/>
<evidence type="ECO:0000313" key="2">
    <source>
        <dbReference type="EnsemblProtists" id="EOD14297"/>
    </source>
</evidence>
<name>A0A0D3ISR2_EMIH1</name>
<evidence type="ECO:0000256" key="1">
    <source>
        <dbReference type="SAM" id="MobiDB-lite"/>
    </source>
</evidence>
<dbReference type="Proteomes" id="UP000013827">
    <property type="component" value="Unassembled WGS sequence"/>
</dbReference>
<reference evidence="3" key="1">
    <citation type="journal article" date="2013" name="Nature">
        <title>Pan genome of the phytoplankton Emiliania underpins its global distribution.</title>
        <authorList>
            <person name="Read B.A."/>
            <person name="Kegel J."/>
            <person name="Klute M.J."/>
            <person name="Kuo A."/>
            <person name="Lefebvre S.C."/>
            <person name="Maumus F."/>
            <person name="Mayer C."/>
            <person name="Miller J."/>
            <person name="Monier A."/>
            <person name="Salamov A."/>
            <person name="Young J."/>
            <person name="Aguilar M."/>
            <person name="Claverie J.M."/>
            <person name="Frickenhaus S."/>
            <person name="Gonzalez K."/>
            <person name="Herman E.K."/>
            <person name="Lin Y.C."/>
            <person name="Napier J."/>
            <person name="Ogata H."/>
            <person name="Sarno A.F."/>
            <person name="Shmutz J."/>
            <person name="Schroeder D."/>
            <person name="de Vargas C."/>
            <person name="Verret F."/>
            <person name="von Dassow P."/>
            <person name="Valentin K."/>
            <person name="Van de Peer Y."/>
            <person name="Wheeler G."/>
            <person name="Dacks J.B."/>
            <person name="Delwiche C.F."/>
            <person name="Dyhrman S.T."/>
            <person name="Glockner G."/>
            <person name="John U."/>
            <person name="Richards T."/>
            <person name="Worden A.Z."/>
            <person name="Zhang X."/>
            <person name="Grigoriev I.V."/>
            <person name="Allen A.E."/>
            <person name="Bidle K."/>
            <person name="Borodovsky M."/>
            <person name="Bowler C."/>
            <person name="Brownlee C."/>
            <person name="Cock J.M."/>
            <person name="Elias M."/>
            <person name="Gladyshev V.N."/>
            <person name="Groth M."/>
            <person name="Guda C."/>
            <person name="Hadaegh A."/>
            <person name="Iglesias-Rodriguez M.D."/>
            <person name="Jenkins J."/>
            <person name="Jones B.M."/>
            <person name="Lawson T."/>
            <person name="Leese F."/>
            <person name="Lindquist E."/>
            <person name="Lobanov A."/>
            <person name="Lomsadze A."/>
            <person name="Malik S.B."/>
            <person name="Marsh M.E."/>
            <person name="Mackinder L."/>
            <person name="Mock T."/>
            <person name="Mueller-Roeber B."/>
            <person name="Pagarete A."/>
            <person name="Parker M."/>
            <person name="Probert I."/>
            <person name="Quesneville H."/>
            <person name="Raines C."/>
            <person name="Rensing S.A."/>
            <person name="Riano-Pachon D.M."/>
            <person name="Richier S."/>
            <person name="Rokitta S."/>
            <person name="Shiraiwa Y."/>
            <person name="Soanes D.M."/>
            <person name="van der Giezen M."/>
            <person name="Wahlund T.M."/>
            <person name="Williams B."/>
            <person name="Wilson W."/>
            <person name="Wolfe G."/>
            <person name="Wurch L.L."/>
        </authorList>
    </citation>
    <scope>NUCLEOTIDE SEQUENCE</scope>
</reference>